<dbReference type="OrthoDB" id="176248at2"/>
<dbReference type="RefSeq" id="WP_063360270.1">
    <property type="nucleotide sequence ID" value="NZ_AUXZ01000035.1"/>
</dbReference>
<dbReference type="PROSITE" id="PS52016">
    <property type="entry name" value="TONB_DEPENDENT_REC_3"/>
    <property type="match status" value="1"/>
</dbReference>
<feature type="domain" description="TonB-dependent receptor-like beta-barrel" evidence="11">
    <location>
        <begin position="458"/>
        <end position="902"/>
    </location>
</feature>
<evidence type="ECO:0000256" key="8">
    <source>
        <dbReference type="PROSITE-ProRule" id="PRU01360"/>
    </source>
</evidence>
<evidence type="ECO:0000256" key="7">
    <source>
        <dbReference type="ARBA" id="ARBA00023237"/>
    </source>
</evidence>
<keyword evidence="2 8" id="KW-0813">Transport</keyword>
<dbReference type="Gene3D" id="2.40.170.20">
    <property type="entry name" value="TonB-dependent receptor, beta-barrel domain"/>
    <property type="match status" value="1"/>
</dbReference>
<comment type="subcellular location">
    <subcellularLocation>
        <location evidence="1 8">Cell outer membrane</location>
        <topology evidence="1 8">Multi-pass membrane protein</topology>
    </subcellularLocation>
</comment>
<dbReference type="InterPro" id="IPR037066">
    <property type="entry name" value="Plug_dom_sf"/>
</dbReference>
<dbReference type="Gene3D" id="2.170.130.10">
    <property type="entry name" value="TonB-dependent receptor, plug domain"/>
    <property type="match status" value="1"/>
</dbReference>
<keyword evidence="7 8" id="KW-0998">Cell outer membrane</keyword>
<reference evidence="13 14" key="1">
    <citation type="submission" date="2013-07" db="EMBL/GenBank/DDBJ databases">
        <title>Comparative Genomic and Metabolomic Analysis of Twelve Strains of Pseudoalteromonas luteoviolacea.</title>
        <authorList>
            <person name="Vynne N.G."/>
            <person name="Mansson M."/>
            <person name="Gram L."/>
        </authorList>
    </citation>
    <scope>NUCLEOTIDE SEQUENCE [LARGE SCALE GENOMIC DNA]</scope>
    <source>
        <strain evidence="13 14">H33</strain>
    </source>
</reference>
<evidence type="ECO:0000256" key="1">
    <source>
        <dbReference type="ARBA" id="ARBA00004571"/>
    </source>
</evidence>
<evidence type="ECO:0000256" key="9">
    <source>
        <dbReference type="RuleBase" id="RU003357"/>
    </source>
</evidence>
<evidence type="ECO:0000256" key="5">
    <source>
        <dbReference type="ARBA" id="ARBA00023077"/>
    </source>
</evidence>
<dbReference type="GO" id="GO:0009279">
    <property type="term" value="C:cell outer membrane"/>
    <property type="evidence" value="ECO:0007669"/>
    <property type="project" value="UniProtKB-SubCell"/>
</dbReference>
<evidence type="ECO:0000313" key="13">
    <source>
        <dbReference type="EMBL" id="KZN54180.1"/>
    </source>
</evidence>
<evidence type="ECO:0000259" key="11">
    <source>
        <dbReference type="Pfam" id="PF00593"/>
    </source>
</evidence>
<keyword evidence="3 8" id="KW-1134">Transmembrane beta strand</keyword>
<evidence type="ECO:0000256" key="2">
    <source>
        <dbReference type="ARBA" id="ARBA00022448"/>
    </source>
</evidence>
<gene>
    <name evidence="13" type="ORF">N476_08270</name>
</gene>
<dbReference type="PATRIC" id="fig|1365251.3.peg.557"/>
<evidence type="ECO:0000256" key="10">
    <source>
        <dbReference type="SAM" id="SignalP"/>
    </source>
</evidence>
<feature type="chain" id="PRO_5007886653" description="TonB-denpendent receptor" evidence="10">
    <location>
        <begin position="24"/>
        <end position="941"/>
    </location>
</feature>
<dbReference type="EMBL" id="AUXZ01000035">
    <property type="protein sequence ID" value="KZN54180.1"/>
    <property type="molecule type" value="Genomic_DNA"/>
</dbReference>
<feature type="domain" description="TonB-dependent receptor plug" evidence="12">
    <location>
        <begin position="54"/>
        <end position="161"/>
    </location>
</feature>
<dbReference type="AlphaFoldDB" id="A0A167G6Y0"/>
<evidence type="ECO:0000256" key="3">
    <source>
        <dbReference type="ARBA" id="ARBA00022452"/>
    </source>
</evidence>
<dbReference type="Pfam" id="PF00593">
    <property type="entry name" value="TonB_dep_Rec_b-barrel"/>
    <property type="match status" value="1"/>
</dbReference>
<keyword evidence="6 8" id="KW-0472">Membrane</keyword>
<evidence type="ECO:0000259" key="12">
    <source>
        <dbReference type="Pfam" id="PF07715"/>
    </source>
</evidence>
<evidence type="ECO:0000256" key="6">
    <source>
        <dbReference type="ARBA" id="ARBA00023136"/>
    </source>
</evidence>
<evidence type="ECO:0000313" key="14">
    <source>
        <dbReference type="Proteomes" id="UP000076503"/>
    </source>
</evidence>
<dbReference type="PANTHER" id="PTHR47234">
    <property type="match status" value="1"/>
</dbReference>
<accession>A0A167G6Y0</accession>
<keyword evidence="10" id="KW-0732">Signal</keyword>
<dbReference type="Proteomes" id="UP000076503">
    <property type="component" value="Unassembled WGS sequence"/>
</dbReference>
<organism evidence="13 14">
    <name type="scientific">Pseudoalteromonas luteoviolacea H33</name>
    <dbReference type="NCBI Taxonomy" id="1365251"/>
    <lineage>
        <taxon>Bacteria</taxon>
        <taxon>Pseudomonadati</taxon>
        <taxon>Pseudomonadota</taxon>
        <taxon>Gammaproteobacteria</taxon>
        <taxon>Alteromonadales</taxon>
        <taxon>Pseudoalteromonadaceae</taxon>
        <taxon>Pseudoalteromonas</taxon>
    </lineage>
</organism>
<dbReference type="InterPro" id="IPR036942">
    <property type="entry name" value="Beta-barrel_TonB_sf"/>
</dbReference>
<comment type="caution">
    <text evidence="13">The sequence shown here is derived from an EMBL/GenBank/DDBJ whole genome shotgun (WGS) entry which is preliminary data.</text>
</comment>
<feature type="signal peptide" evidence="10">
    <location>
        <begin position="1"/>
        <end position="23"/>
    </location>
</feature>
<evidence type="ECO:0000256" key="4">
    <source>
        <dbReference type="ARBA" id="ARBA00022692"/>
    </source>
</evidence>
<dbReference type="InterPro" id="IPR000531">
    <property type="entry name" value="Beta-barrel_TonB"/>
</dbReference>
<proteinExistence type="inferred from homology"/>
<dbReference type="InterPro" id="IPR039426">
    <property type="entry name" value="TonB-dep_rcpt-like"/>
</dbReference>
<comment type="similarity">
    <text evidence="8 9">Belongs to the TonB-dependent receptor family.</text>
</comment>
<dbReference type="InterPro" id="IPR012910">
    <property type="entry name" value="Plug_dom"/>
</dbReference>
<dbReference type="SUPFAM" id="SSF56935">
    <property type="entry name" value="Porins"/>
    <property type="match status" value="1"/>
</dbReference>
<name>A0A167G6Y0_9GAMM</name>
<dbReference type="Pfam" id="PF07715">
    <property type="entry name" value="Plug"/>
    <property type="match status" value="1"/>
</dbReference>
<evidence type="ECO:0008006" key="15">
    <source>
        <dbReference type="Google" id="ProtNLM"/>
    </source>
</evidence>
<dbReference type="PANTHER" id="PTHR47234:SF2">
    <property type="entry name" value="TONB-DEPENDENT RECEPTOR"/>
    <property type="match status" value="1"/>
</dbReference>
<sequence>MLNNKISKAVRLAIAFGAVTATAFTAAASDEENIEKIEITGSSIKGTDLAGALPVNVISAEDIKATGVTSVPDLVAQIPSMQGFTTPVSSVGGGGAGVASAALRGLDDSYTLVLLNGRRLAPSGAGTTVNLNSIPLAAVERVEVLTDGASALYGSDAIAGVINFILKSDVDQTTVAVRLDRPEEDGSDKTAFSITSGFGDIDADGFSIVASLSYESTDSLHSYQRDFAKTGFLEFEHENQDMYTVRGSNNAVPGNAEIRYQNPEGYTDAEGNPRRFSQQDYTPYLLSNGSCAPNTAINPGDTRCVFDFTSTLEIYPEQERTALMLQAAYTLTDDIEGFVTLNATDYSLISRIAPNPVGGINIGLDSPLYTQYGVPHIDAPVEGAVPERFRGHWRALSGGNRTEENEISSLHTITGFEGTLFDDIDFNTALVFSRSQREASNLQGFFHRDTFLENVRSGAIDIFLSAEEFAENERATTALEESQLRGLRSTTETQMISFDFRASQALFELPAGEVYVGYGVDFRDNEYEFTRSAANVADIQMGDGGGDFDYSLSRSSYGVFSEFQIPVLDNLSANVALRYDSIGSVSDSLTGRDIGQRENDTTYKVSLRYNPTDDLVVRASYGTGFKMGSLTQYARPLSAWGVTGSNYTCPVPGSDPRAEFCPAGLTQYQAYRVGSEELKPETSVQSSIGFVYAPTTDFSFELDYWSIEVEDMIQLPSYNYMFDNVSQFDDKFVVRTDRDDSSAQILTVLRDEVNIGKYETSGIDWKVELNNDLSFGSLKTVVQGTYITDSEYTRPGVFPYEWTSSLGKYGEDEDVVFRNVFNIQNSLTHGDFTHTLRLKYKSGWHDDVVTVGVGTIADPARTNGALQTQRIQQHIPSYHATDYRVDYYGFENTTITFGINNLFDKAPPFSLADPEGHLIGYEGRYYDQFLRTYYISAEYSF</sequence>
<keyword evidence="5 9" id="KW-0798">TonB box</keyword>
<keyword evidence="4 8" id="KW-0812">Transmembrane</keyword>
<protein>
    <recommendedName>
        <fullName evidence="15">TonB-denpendent receptor</fullName>
    </recommendedName>
</protein>